<feature type="region of interest" description="Disordered" evidence="1">
    <location>
        <begin position="34"/>
        <end position="57"/>
    </location>
</feature>
<protein>
    <submittedName>
        <fullName evidence="2">Uncharacterized protein</fullName>
    </submittedName>
</protein>
<reference evidence="2 3" key="1">
    <citation type="submission" date="2015-09" db="EMBL/GenBank/DDBJ databases">
        <title>Trachymyrmex cornetzi WGS genome.</title>
        <authorList>
            <person name="Nygaard S."/>
            <person name="Hu H."/>
            <person name="Boomsma J."/>
            <person name="Zhang G."/>
        </authorList>
    </citation>
    <scope>NUCLEOTIDE SEQUENCE [LARGE SCALE GENOMIC DNA]</scope>
    <source>
        <strain evidence="2">Tcor2-1</strain>
        <tissue evidence="2">Whole body</tissue>
    </source>
</reference>
<sequence length="57" mass="6583">KSDTKVNHIFPGKRATGSEMVRATCRAVHFGLKQRTERAKEKEREGEEGERGREREI</sequence>
<evidence type="ECO:0000256" key="1">
    <source>
        <dbReference type="SAM" id="MobiDB-lite"/>
    </source>
</evidence>
<dbReference type="AlphaFoldDB" id="A0A195D9H2"/>
<accession>A0A195D9H2</accession>
<proteinExistence type="predicted"/>
<organism evidence="2 3">
    <name type="scientific">Trachymyrmex cornetzi</name>
    <dbReference type="NCBI Taxonomy" id="471704"/>
    <lineage>
        <taxon>Eukaryota</taxon>
        <taxon>Metazoa</taxon>
        <taxon>Ecdysozoa</taxon>
        <taxon>Arthropoda</taxon>
        <taxon>Hexapoda</taxon>
        <taxon>Insecta</taxon>
        <taxon>Pterygota</taxon>
        <taxon>Neoptera</taxon>
        <taxon>Endopterygota</taxon>
        <taxon>Hymenoptera</taxon>
        <taxon>Apocrita</taxon>
        <taxon>Aculeata</taxon>
        <taxon>Formicoidea</taxon>
        <taxon>Formicidae</taxon>
        <taxon>Myrmicinae</taxon>
        <taxon>Trachymyrmex</taxon>
    </lineage>
</organism>
<name>A0A195D9H2_9HYME</name>
<gene>
    <name evidence="2" type="ORF">ALC57_19017</name>
</gene>
<evidence type="ECO:0000313" key="3">
    <source>
        <dbReference type="Proteomes" id="UP000078492"/>
    </source>
</evidence>
<evidence type="ECO:0000313" key="2">
    <source>
        <dbReference type="EMBL" id="KYN09049.1"/>
    </source>
</evidence>
<dbReference type="EMBL" id="KQ981153">
    <property type="protein sequence ID" value="KYN09049.1"/>
    <property type="molecule type" value="Genomic_DNA"/>
</dbReference>
<dbReference type="Proteomes" id="UP000078492">
    <property type="component" value="Unassembled WGS sequence"/>
</dbReference>
<keyword evidence="3" id="KW-1185">Reference proteome</keyword>
<feature type="non-terminal residue" evidence="2">
    <location>
        <position position="1"/>
    </location>
</feature>